<dbReference type="EMBL" id="JANBVN010000028">
    <property type="protein sequence ID" value="KAJ9161022.1"/>
    <property type="molecule type" value="Genomic_DNA"/>
</dbReference>
<evidence type="ECO:0000313" key="3">
    <source>
        <dbReference type="Proteomes" id="UP001174691"/>
    </source>
</evidence>
<protein>
    <submittedName>
        <fullName evidence="2">Uncharacterized protein</fullName>
    </submittedName>
</protein>
<organism evidence="2 3">
    <name type="scientific">Coniochaeta hoffmannii</name>
    <dbReference type="NCBI Taxonomy" id="91930"/>
    <lineage>
        <taxon>Eukaryota</taxon>
        <taxon>Fungi</taxon>
        <taxon>Dikarya</taxon>
        <taxon>Ascomycota</taxon>
        <taxon>Pezizomycotina</taxon>
        <taxon>Sordariomycetes</taxon>
        <taxon>Sordariomycetidae</taxon>
        <taxon>Coniochaetales</taxon>
        <taxon>Coniochaetaceae</taxon>
        <taxon>Coniochaeta</taxon>
    </lineage>
</organism>
<keyword evidence="1" id="KW-1133">Transmembrane helix</keyword>
<reference evidence="2" key="1">
    <citation type="submission" date="2022-07" db="EMBL/GenBank/DDBJ databases">
        <title>Fungi with potential for degradation of polypropylene.</title>
        <authorList>
            <person name="Gostincar C."/>
        </authorList>
    </citation>
    <scope>NUCLEOTIDE SEQUENCE</scope>
    <source>
        <strain evidence="2">EXF-13287</strain>
    </source>
</reference>
<keyword evidence="3" id="KW-1185">Reference proteome</keyword>
<sequence>MLDVLIARKTQRQPRLWQGSKPHGPFDWSAGLPPALYWTMMAMICVSVTATSLLSIAYGPSPVAGILNLAGLSLFVLSGTTRNPYATAPHSYGDDSLRIALPTTHHEGTVYVLPGPGLGPGSSGGFDAVWSPKLAAEHADADAQMMTLFAHMRGDRWGPAEPLERLRTTLAHYQARTRISVGQAERLAAWIYLDDDEDEDEDEDAGGGVAKKPGRGAIISDEERASLRRIECRRAPGVHLIGRDLMFALCHAEYLVFMAAGRLRPETAAKFGRLRLERRSGAGPGTDPGADTVGYGRPGLEGYRQAVEHVYAMFDLPVDRAAVVFDEATTPPSFSFALSGEPASIDEYAGQLWDLSCRHSESTFSALYFFTTVWAFEVGNVNGFHLFPLRARDREGDVVTQLMLWRQVWWAACVSQLVSLSPMLFGLFVAGFVPAA</sequence>
<dbReference type="AlphaFoldDB" id="A0AA38SG52"/>
<dbReference type="Proteomes" id="UP001174691">
    <property type="component" value="Unassembled WGS sequence"/>
</dbReference>
<keyword evidence="1" id="KW-0812">Transmembrane</keyword>
<accession>A0AA38SG52</accession>
<feature type="transmembrane region" description="Helical" evidence="1">
    <location>
        <begin position="366"/>
        <end position="387"/>
    </location>
</feature>
<feature type="transmembrane region" description="Helical" evidence="1">
    <location>
        <begin position="408"/>
        <end position="433"/>
    </location>
</feature>
<evidence type="ECO:0000256" key="1">
    <source>
        <dbReference type="SAM" id="Phobius"/>
    </source>
</evidence>
<evidence type="ECO:0000313" key="2">
    <source>
        <dbReference type="EMBL" id="KAJ9161022.1"/>
    </source>
</evidence>
<comment type="caution">
    <text evidence="2">The sequence shown here is derived from an EMBL/GenBank/DDBJ whole genome shotgun (WGS) entry which is preliminary data.</text>
</comment>
<proteinExistence type="predicted"/>
<gene>
    <name evidence="2" type="ORF">NKR19_g2725</name>
</gene>
<name>A0AA38SG52_9PEZI</name>
<keyword evidence="1" id="KW-0472">Membrane</keyword>